<dbReference type="InterPro" id="IPR029063">
    <property type="entry name" value="SAM-dependent_MTases_sf"/>
</dbReference>
<dbReference type="Gene3D" id="3.40.50.150">
    <property type="entry name" value="Vaccinia Virus protein VP39"/>
    <property type="match status" value="1"/>
</dbReference>
<dbReference type="OrthoDB" id="9791837at2"/>
<reference evidence="1" key="1">
    <citation type="submission" date="2006-06" db="EMBL/GenBank/DDBJ databases">
        <title>Complete sequence of Trichodesmium erythraeum IMS101.</title>
        <authorList>
            <consortium name="US DOE Joint Genome Institute"/>
            <person name="Copeland A."/>
            <person name="Lucas S."/>
            <person name="Lapidus A."/>
            <person name="Barry K."/>
            <person name="Detter J.C."/>
            <person name="Glavina del Rio T."/>
            <person name="Hammon N."/>
            <person name="Israni S."/>
            <person name="Dalin E."/>
            <person name="Tice H."/>
            <person name="Pitluck S."/>
            <person name="Kiss H."/>
            <person name="Munk A.C."/>
            <person name="Brettin T."/>
            <person name="Bruce D."/>
            <person name="Han C."/>
            <person name="Tapia R."/>
            <person name="Gilna P."/>
            <person name="Schmutz J."/>
            <person name="Larimer F."/>
            <person name="Land M."/>
            <person name="Hauser L."/>
            <person name="Kyrpides N."/>
            <person name="Kim E."/>
            <person name="Richardson P."/>
        </authorList>
    </citation>
    <scope>NUCLEOTIDE SEQUENCE [LARGE SCALE GENOMIC DNA]</scope>
    <source>
        <strain evidence="1">IMS101</strain>
    </source>
</reference>
<evidence type="ECO:0008006" key="2">
    <source>
        <dbReference type="Google" id="ProtNLM"/>
    </source>
</evidence>
<dbReference type="RefSeq" id="WP_011612387.1">
    <property type="nucleotide sequence ID" value="NC_008312.1"/>
</dbReference>
<dbReference type="HOGENOM" id="CLU_1250198_0_0_3"/>
<gene>
    <name evidence="1" type="ordered locus">Tery_2852</name>
</gene>
<organism evidence="1">
    <name type="scientific">Trichodesmium erythraeum (strain IMS101)</name>
    <dbReference type="NCBI Taxonomy" id="203124"/>
    <lineage>
        <taxon>Bacteria</taxon>
        <taxon>Bacillati</taxon>
        <taxon>Cyanobacteriota</taxon>
        <taxon>Cyanophyceae</taxon>
        <taxon>Oscillatoriophycideae</taxon>
        <taxon>Oscillatoriales</taxon>
        <taxon>Microcoleaceae</taxon>
        <taxon>Trichodesmium</taxon>
    </lineage>
</organism>
<dbReference type="SUPFAM" id="SSF53335">
    <property type="entry name" value="S-adenosyl-L-methionine-dependent methyltransferases"/>
    <property type="match status" value="1"/>
</dbReference>
<evidence type="ECO:0000313" key="1">
    <source>
        <dbReference type="EMBL" id="ABG52026.1"/>
    </source>
</evidence>
<sequence length="221" mass="25988">MKQYIMQTSEYNLIKIIDQTAKEKNLSFSSCIEFGPGNNPLHDWFKKYNKAKNAKDYICIELDNNISSKLLARNINTYSDIIQSPLKIADLTLALEVLEHIPENDLLIFLEKIKAATNVMFACTTPNFEHWDETLKPLPEVKECRYIPDHFPYYKPKSTNPHHHKTAMTPEKMFNLLSQVFPLDTWYINVYRAWPWKISDLARNSTYQLYFKLFGMVVKKI</sequence>
<accession>Q110P8</accession>
<dbReference type="AlphaFoldDB" id="Q110P8"/>
<protein>
    <recommendedName>
        <fullName evidence="2">Methyltransferase type 11</fullName>
    </recommendedName>
</protein>
<dbReference type="STRING" id="203124.Tery_2852"/>
<proteinExistence type="predicted"/>
<dbReference type="EMBL" id="CP000393">
    <property type="protein sequence ID" value="ABG52026.1"/>
    <property type="molecule type" value="Genomic_DNA"/>
</dbReference>
<name>Q110P8_TRIEI</name>
<dbReference type="KEGG" id="ter:Tery_2852"/>